<organism evidence="1 2">
    <name type="scientific">Fusarium falciforme</name>
    <dbReference type="NCBI Taxonomy" id="195108"/>
    <lineage>
        <taxon>Eukaryota</taxon>
        <taxon>Fungi</taxon>
        <taxon>Dikarya</taxon>
        <taxon>Ascomycota</taxon>
        <taxon>Pezizomycotina</taxon>
        <taxon>Sordariomycetes</taxon>
        <taxon>Hypocreomycetidae</taxon>
        <taxon>Hypocreales</taxon>
        <taxon>Nectriaceae</taxon>
        <taxon>Fusarium</taxon>
        <taxon>Fusarium solani species complex</taxon>
    </lineage>
</organism>
<reference evidence="1" key="1">
    <citation type="submission" date="2022-09" db="EMBL/GenBank/DDBJ databases">
        <title>Fusarium specimens isolated from Avocado Roots.</title>
        <authorList>
            <person name="Stajich J."/>
            <person name="Roper C."/>
            <person name="Heimlech-Rivalta G."/>
        </authorList>
    </citation>
    <scope>NUCLEOTIDE SEQUENCE</scope>
    <source>
        <strain evidence="1">A02</strain>
    </source>
</reference>
<evidence type="ECO:0000313" key="1">
    <source>
        <dbReference type="EMBL" id="KAJ4184894.1"/>
    </source>
</evidence>
<gene>
    <name evidence="1" type="ORF">NW755_008807</name>
</gene>
<evidence type="ECO:0000313" key="2">
    <source>
        <dbReference type="Proteomes" id="UP001152087"/>
    </source>
</evidence>
<sequence>MPAWTKDFGPGSNYRGERALRTSAPGNVWDEDWPSLMADYDLIRRWPIPGYNISQPYEDADSIAGWAISLTVRAKITAKGVVIDDDTGAVFAGSMIRLEPPAALVDDVVERQGFYMSHP</sequence>
<proteinExistence type="predicted"/>
<dbReference type="AlphaFoldDB" id="A0A9W8R4Q1"/>
<keyword evidence="2" id="KW-1185">Reference proteome</keyword>
<dbReference type="Proteomes" id="UP001152087">
    <property type="component" value="Unassembled WGS sequence"/>
</dbReference>
<comment type="caution">
    <text evidence="1">The sequence shown here is derived from an EMBL/GenBank/DDBJ whole genome shotgun (WGS) entry which is preliminary data.</text>
</comment>
<name>A0A9W8R4Q1_9HYPO</name>
<protein>
    <submittedName>
        <fullName evidence="1">Uncharacterized protein</fullName>
    </submittedName>
</protein>
<dbReference type="EMBL" id="JAOQAV010000025">
    <property type="protein sequence ID" value="KAJ4184894.1"/>
    <property type="molecule type" value="Genomic_DNA"/>
</dbReference>
<accession>A0A9W8R4Q1</accession>